<dbReference type="Gene3D" id="3.40.50.300">
    <property type="entry name" value="P-loop containing nucleotide triphosphate hydrolases"/>
    <property type="match status" value="1"/>
</dbReference>
<protein>
    <submittedName>
        <fullName evidence="2">Uncharacterized protein</fullName>
    </submittedName>
</protein>
<reference evidence="2 3" key="1">
    <citation type="journal article" date="2024" name="Fungal Genet. Biol.">
        <title>The porcine skin microbiome exhibits broad fungal antagonism.</title>
        <authorList>
            <person name="De La Cruz K.F."/>
            <person name="Townsend E.C."/>
            <person name="Alex Cheong J.Z."/>
            <person name="Salamzade R."/>
            <person name="Liu A."/>
            <person name="Sandstrom S."/>
            <person name="Davila E."/>
            <person name="Huang L."/>
            <person name="Xu K.H."/>
            <person name="Wu S.Y."/>
            <person name="Meudt J.J."/>
            <person name="Shanmuganayagam D."/>
            <person name="Gibson A.L.F."/>
            <person name="Kalan L.R."/>
        </authorList>
    </citation>
    <scope>NUCLEOTIDE SEQUENCE [LARGE SCALE GENOMIC DNA]</scope>
    <source>
        <strain evidence="2 3">LK2625</strain>
    </source>
</reference>
<evidence type="ECO:0000313" key="3">
    <source>
        <dbReference type="Proteomes" id="UP001558481"/>
    </source>
</evidence>
<evidence type="ECO:0000313" key="2">
    <source>
        <dbReference type="EMBL" id="MEX3593835.1"/>
    </source>
</evidence>
<evidence type="ECO:0000256" key="1">
    <source>
        <dbReference type="SAM" id="MobiDB-lite"/>
    </source>
</evidence>
<organism evidence="2 3">
    <name type="scientific">Kocuria carniphila</name>
    <dbReference type="NCBI Taxonomy" id="262208"/>
    <lineage>
        <taxon>Bacteria</taxon>
        <taxon>Bacillati</taxon>
        <taxon>Actinomycetota</taxon>
        <taxon>Actinomycetes</taxon>
        <taxon>Micrococcales</taxon>
        <taxon>Micrococcaceae</taxon>
        <taxon>Kocuria</taxon>
    </lineage>
</organism>
<comment type="caution">
    <text evidence="2">The sequence shown here is derived from an EMBL/GenBank/DDBJ whole genome shotgun (WGS) entry which is preliminary data.</text>
</comment>
<dbReference type="SUPFAM" id="SSF52540">
    <property type="entry name" value="P-loop containing nucleoside triphosphate hydrolases"/>
    <property type="match status" value="1"/>
</dbReference>
<name>A0ABV3V1Y7_9MICC</name>
<dbReference type="InterPro" id="IPR027417">
    <property type="entry name" value="P-loop_NTPase"/>
</dbReference>
<sequence length="232" mass="25534">MGTDPGGGPARGFGSLEEAQVIVIDPEENFDDALFAAYPEGVNLARLLPVPTQRPFIIGIDGRSGAGKTTLTAQLAAVLERRHDVTVFHLEDIYPGWNGLEQGIGQYVNEVLKPLRRGEDAHWTAWDWLTNEPGTPRLTRAAEIILVEGVGACNDLARPLLNSSVWVELPAALRKKRAMERDGRSYEKFWDVWAEQEQSYLAADPVWENAEVLHPGPAPELTESPEDGQGQS</sequence>
<dbReference type="Proteomes" id="UP001558481">
    <property type="component" value="Unassembled WGS sequence"/>
</dbReference>
<proteinExistence type="predicted"/>
<dbReference type="RefSeq" id="WP_254049218.1">
    <property type="nucleotide sequence ID" value="NZ_JALXKX010000014.1"/>
</dbReference>
<feature type="region of interest" description="Disordered" evidence="1">
    <location>
        <begin position="212"/>
        <end position="232"/>
    </location>
</feature>
<dbReference type="EMBL" id="JAYWLU010000003">
    <property type="protein sequence ID" value="MEX3593835.1"/>
    <property type="molecule type" value="Genomic_DNA"/>
</dbReference>
<accession>A0ABV3V1Y7</accession>
<gene>
    <name evidence="2" type="ORF">VVR66_03815</name>
</gene>
<keyword evidence="3" id="KW-1185">Reference proteome</keyword>